<dbReference type="PANTHER" id="PTHR30040">
    <property type="entry name" value="THIAMINE BIOSYNTHESIS LIPOPROTEIN APBE"/>
    <property type="match status" value="1"/>
</dbReference>
<evidence type="ECO:0000256" key="1">
    <source>
        <dbReference type="ARBA" id="ARBA00008282"/>
    </source>
</evidence>
<dbReference type="EMBL" id="CP000934">
    <property type="protein sequence ID" value="ACE85892.1"/>
    <property type="molecule type" value="Genomic_DNA"/>
</dbReference>
<evidence type="ECO:0000256" key="10">
    <source>
        <dbReference type="ARBA" id="ARBA00048540"/>
    </source>
</evidence>
<dbReference type="InterPro" id="IPR003374">
    <property type="entry name" value="ApbE-like_sf"/>
</dbReference>
<accession>B3PEL9</accession>
<dbReference type="PANTHER" id="PTHR30040:SF2">
    <property type="entry name" value="FAD:PROTEIN FMN TRANSFERASE"/>
    <property type="match status" value="1"/>
</dbReference>
<dbReference type="EC" id="2.7.1.180" evidence="2 11"/>
<dbReference type="AlphaFoldDB" id="B3PEL9"/>
<evidence type="ECO:0000313" key="14">
    <source>
        <dbReference type="EMBL" id="ACE85892.1"/>
    </source>
</evidence>
<evidence type="ECO:0000256" key="4">
    <source>
        <dbReference type="ARBA" id="ARBA00022630"/>
    </source>
</evidence>
<keyword evidence="6 11" id="KW-0479">Metal-binding</keyword>
<sequence length="328" mass="35979">MCRPLFGGLALLILSSHAMAAWHGDTQDIMGTRVSAVLWHDDPLQAEAALAAVMEEMRRIDREFSPYIESSQLSRANQLAPAANAQKPLVISPELALLIERSLHYGELTGGAFDITYASLGRYYDYRAKLKPDEAEREAVMPAINYRYVHLDKHSHKLWFEHPRVYIDLGGIAKGYAVDRAIAILQARGVKHATVSAGGDSRLLGDKRGRPWVVGIKNPRAEEGVVISLPLENCAISTSGDYERYFIDEQGERVHHIMNPRTGKSARGIMSVTIIGPLGFDTDALSTSVFVMGVEKGLALIEGMPGYDAVVITEAGKVHYSKGLTPPE</sequence>
<feature type="binding site" evidence="12">
    <location>
        <position position="283"/>
    </location>
    <ligand>
        <name>Mg(2+)</name>
        <dbReference type="ChEBI" id="CHEBI:18420"/>
    </ligand>
</feature>
<dbReference type="PIRSF" id="PIRSF006268">
    <property type="entry name" value="ApbE"/>
    <property type="match status" value="1"/>
</dbReference>
<name>B3PEL9_CELJU</name>
<dbReference type="HOGENOM" id="CLU_044403_5_1_6"/>
<evidence type="ECO:0000256" key="7">
    <source>
        <dbReference type="ARBA" id="ARBA00022827"/>
    </source>
</evidence>
<keyword evidence="13" id="KW-0732">Signal</keyword>
<gene>
    <name evidence="14" type="ordered locus">CJA_3321</name>
</gene>
<feature type="signal peptide" evidence="13">
    <location>
        <begin position="1"/>
        <end position="20"/>
    </location>
</feature>
<evidence type="ECO:0000256" key="13">
    <source>
        <dbReference type="SAM" id="SignalP"/>
    </source>
</evidence>
<dbReference type="OrthoDB" id="9778595at2"/>
<dbReference type="SUPFAM" id="SSF143631">
    <property type="entry name" value="ApbE-like"/>
    <property type="match status" value="1"/>
</dbReference>
<dbReference type="KEGG" id="cja:CJA_3321"/>
<feature type="chain" id="PRO_5039908914" description="FAD:protein FMN transferase" evidence="13">
    <location>
        <begin position="21"/>
        <end position="328"/>
    </location>
</feature>
<dbReference type="Pfam" id="PF02424">
    <property type="entry name" value="ApbE"/>
    <property type="match status" value="1"/>
</dbReference>
<feature type="binding site" evidence="12">
    <location>
        <position position="171"/>
    </location>
    <ligand>
        <name>Mg(2+)</name>
        <dbReference type="ChEBI" id="CHEBI:18420"/>
    </ligand>
</feature>
<comment type="cofactor">
    <cofactor evidence="12">
        <name>Mg(2+)</name>
        <dbReference type="ChEBI" id="CHEBI:18420"/>
    </cofactor>
    <cofactor evidence="12">
        <name>Mn(2+)</name>
        <dbReference type="ChEBI" id="CHEBI:29035"/>
    </cofactor>
    <text evidence="12">Magnesium. Can also use manganese.</text>
</comment>
<keyword evidence="15" id="KW-1185">Reference proteome</keyword>
<feature type="binding site" evidence="12">
    <location>
        <position position="287"/>
    </location>
    <ligand>
        <name>Mg(2+)</name>
        <dbReference type="ChEBI" id="CHEBI:18420"/>
    </ligand>
</feature>
<evidence type="ECO:0000256" key="9">
    <source>
        <dbReference type="ARBA" id="ARBA00031306"/>
    </source>
</evidence>
<keyword evidence="7 11" id="KW-0274">FAD</keyword>
<keyword evidence="8 11" id="KW-0460">Magnesium</keyword>
<dbReference type="STRING" id="498211.CJA_3321"/>
<dbReference type="GO" id="GO:0046872">
    <property type="term" value="F:metal ion binding"/>
    <property type="evidence" value="ECO:0007669"/>
    <property type="project" value="UniProtKB-UniRule"/>
</dbReference>
<evidence type="ECO:0000256" key="8">
    <source>
        <dbReference type="ARBA" id="ARBA00022842"/>
    </source>
</evidence>
<keyword evidence="5 11" id="KW-0808">Transferase</keyword>
<dbReference type="Proteomes" id="UP000001036">
    <property type="component" value="Chromosome"/>
</dbReference>
<dbReference type="Gene3D" id="3.10.520.10">
    <property type="entry name" value="ApbE-like domains"/>
    <property type="match status" value="1"/>
</dbReference>
<protein>
    <recommendedName>
        <fullName evidence="3 11">FAD:protein FMN transferase</fullName>
        <ecNumber evidence="2 11">2.7.1.180</ecNumber>
    </recommendedName>
    <alternativeName>
        <fullName evidence="9 11">Flavin transferase</fullName>
    </alternativeName>
</protein>
<dbReference type="eggNOG" id="COG1477">
    <property type="taxonomic scope" value="Bacteria"/>
</dbReference>
<dbReference type="InterPro" id="IPR024932">
    <property type="entry name" value="ApbE"/>
</dbReference>
<evidence type="ECO:0000256" key="5">
    <source>
        <dbReference type="ARBA" id="ARBA00022679"/>
    </source>
</evidence>
<evidence type="ECO:0000256" key="6">
    <source>
        <dbReference type="ARBA" id="ARBA00022723"/>
    </source>
</evidence>
<reference evidence="14 15" key="1">
    <citation type="journal article" date="2008" name="J. Bacteriol.">
        <title>Insights into plant cell wall degradation from the genome sequence of the soil bacterium Cellvibrio japonicus.</title>
        <authorList>
            <person name="Deboy R.T."/>
            <person name="Mongodin E.F."/>
            <person name="Fouts D.E."/>
            <person name="Tailford L.E."/>
            <person name="Khouri H."/>
            <person name="Emerson J.B."/>
            <person name="Mohamoud Y."/>
            <person name="Watkins K."/>
            <person name="Henrissat B."/>
            <person name="Gilbert H.J."/>
            <person name="Nelson K.E."/>
        </authorList>
    </citation>
    <scope>NUCLEOTIDE SEQUENCE [LARGE SCALE GENOMIC DNA]</scope>
    <source>
        <strain evidence="14 15">Ueda107</strain>
    </source>
</reference>
<dbReference type="RefSeq" id="WP_012488897.1">
    <property type="nucleotide sequence ID" value="NC_010995.1"/>
</dbReference>
<evidence type="ECO:0000256" key="11">
    <source>
        <dbReference type="PIRNR" id="PIRNR006268"/>
    </source>
</evidence>
<proteinExistence type="inferred from homology"/>
<evidence type="ECO:0000313" key="15">
    <source>
        <dbReference type="Proteomes" id="UP000001036"/>
    </source>
</evidence>
<comment type="catalytic activity">
    <reaction evidence="10 11">
        <text>L-threonyl-[protein] + FAD = FMN-L-threonyl-[protein] + AMP + H(+)</text>
        <dbReference type="Rhea" id="RHEA:36847"/>
        <dbReference type="Rhea" id="RHEA-COMP:11060"/>
        <dbReference type="Rhea" id="RHEA-COMP:11061"/>
        <dbReference type="ChEBI" id="CHEBI:15378"/>
        <dbReference type="ChEBI" id="CHEBI:30013"/>
        <dbReference type="ChEBI" id="CHEBI:57692"/>
        <dbReference type="ChEBI" id="CHEBI:74257"/>
        <dbReference type="ChEBI" id="CHEBI:456215"/>
        <dbReference type="EC" id="2.7.1.180"/>
    </reaction>
</comment>
<keyword evidence="4 11" id="KW-0285">Flavoprotein</keyword>
<evidence type="ECO:0000256" key="3">
    <source>
        <dbReference type="ARBA" id="ARBA00016337"/>
    </source>
</evidence>
<organism evidence="14 15">
    <name type="scientific">Cellvibrio japonicus (strain Ueda107)</name>
    <name type="common">Pseudomonas fluorescens subsp. cellulosa</name>
    <dbReference type="NCBI Taxonomy" id="498211"/>
    <lineage>
        <taxon>Bacteria</taxon>
        <taxon>Pseudomonadati</taxon>
        <taxon>Pseudomonadota</taxon>
        <taxon>Gammaproteobacteria</taxon>
        <taxon>Cellvibrionales</taxon>
        <taxon>Cellvibrionaceae</taxon>
        <taxon>Cellvibrio</taxon>
    </lineage>
</organism>
<evidence type="ECO:0000256" key="2">
    <source>
        <dbReference type="ARBA" id="ARBA00011955"/>
    </source>
</evidence>
<dbReference type="GO" id="GO:0016740">
    <property type="term" value="F:transferase activity"/>
    <property type="evidence" value="ECO:0007669"/>
    <property type="project" value="UniProtKB-UniRule"/>
</dbReference>
<evidence type="ECO:0000256" key="12">
    <source>
        <dbReference type="PIRSR" id="PIRSR006268-2"/>
    </source>
</evidence>
<comment type="similarity">
    <text evidence="1 11">Belongs to the ApbE family.</text>
</comment>